<dbReference type="RefSeq" id="WP_006785158.1">
    <property type="nucleotide sequence ID" value="NZ_CABJBH010000001.1"/>
</dbReference>
<organism evidence="1 2">
    <name type="scientific">Turicibacter sanguinis</name>
    <dbReference type="NCBI Taxonomy" id="154288"/>
    <lineage>
        <taxon>Bacteria</taxon>
        <taxon>Bacillati</taxon>
        <taxon>Bacillota</taxon>
        <taxon>Erysipelotrichia</taxon>
        <taxon>Erysipelotrichales</taxon>
        <taxon>Turicibacteraceae</taxon>
        <taxon>Turicibacter</taxon>
    </lineage>
</organism>
<comment type="caution">
    <text evidence="1">The sequence shown here is derived from an EMBL/GenBank/DDBJ whole genome shotgun (WGS) entry which is preliminary data.</text>
</comment>
<proteinExistence type="predicted"/>
<dbReference type="Proteomes" id="UP000487649">
    <property type="component" value="Unassembled WGS sequence"/>
</dbReference>
<name>A0A173UHW1_9FIRM</name>
<dbReference type="EMBL" id="WMQE01000009">
    <property type="protein sequence ID" value="MTK20917.1"/>
    <property type="molecule type" value="Genomic_DNA"/>
</dbReference>
<reference evidence="1 2" key="1">
    <citation type="journal article" date="2019" name="Nat. Med.">
        <title>A library of human gut bacterial isolates paired with longitudinal multiomics data enables mechanistic microbiome research.</title>
        <authorList>
            <person name="Poyet M."/>
            <person name="Groussin M."/>
            <person name="Gibbons S.M."/>
            <person name="Avila-Pacheco J."/>
            <person name="Jiang X."/>
            <person name="Kearney S.M."/>
            <person name="Perrotta A.R."/>
            <person name="Berdy B."/>
            <person name="Zhao S."/>
            <person name="Lieberman T.D."/>
            <person name="Swanson P.K."/>
            <person name="Smith M."/>
            <person name="Roesemann S."/>
            <person name="Alexander J.E."/>
            <person name="Rich S.A."/>
            <person name="Livny J."/>
            <person name="Vlamakis H."/>
            <person name="Clish C."/>
            <person name="Bullock K."/>
            <person name="Deik A."/>
            <person name="Scott J."/>
            <person name="Pierce K.A."/>
            <person name="Xavier R.J."/>
            <person name="Alm E.J."/>
        </authorList>
    </citation>
    <scope>NUCLEOTIDE SEQUENCE [LARGE SCALE GENOMIC DNA]</scope>
    <source>
        <strain evidence="1 2">BIOML-A198</strain>
    </source>
</reference>
<dbReference type="GO" id="GO:0016020">
    <property type="term" value="C:membrane"/>
    <property type="evidence" value="ECO:0007669"/>
    <property type="project" value="InterPro"/>
</dbReference>
<protein>
    <submittedName>
        <fullName evidence="1">FMN-binding protein</fullName>
    </submittedName>
</protein>
<evidence type="ECO:0000313" key="1">
    <source>
        <dbReference type="EMBL" id="MTK20917.1"/>
    </source>
</evidence>
<accession>A0A173UHW1</accession>
<dbReference type="Gene3D" id="3.90.1010.20">
    <property type="match status" value="2"/>
</dbReference>
<sequence>MNYKVVSLTIISAFSLLTACSANEVNSKEPLLLSDNNLVQLSDIDAREQLTVLKDGLYFAEDSTYSEDGWKNTVTLEIKDGIITTIEFNSINETATEDKRTLSQTDEYLMSDADTESLKWHEQIEKLESYIINNQDTSAIQTTEDGKTDTISGVTISVTPFLQLMNTALADGPIEKGNYQDGHYYAEQETFTDGYKYNINLIVENGYIVAAHWDAIKEDDNLTGGHSTEEIQNWNHQAQLLESYLINIQDPTLITYNEDNKTDAISGVTIEVNQFIELVIQALASGPTID</sequence>
<dbReference type="PROSITE" id="PS51257">
    <property type="entry name" value="PROKAR_LIPOPROTEIN"/>
    <property type="match status" value="1"/>
</dbReference>
<dbReference type="GeneID" id="60057458"/>
<dbReference type="GO" id="GO:0010181">
    <property type="term" value="F:FMN binding"/>
    <property type="evidence" value="ECO:0007669"/>
    <property type="project" value="InterPro"/>
</dbReference>
<dbReference type="AlphaFoldDB" id="A0A173UHW1"/>
<dbReference type="OrthoDB" id="384237at2"/>
<gene>
    <name evidence="1" type="ORF">GMA92_05725</name>
</gene>
<evidence type="ECO:0000313" key="2">
    <source>
        <dbReference type="Proteomes" id="UP000487649"/>
    </source>
</evidence>